<proteinExistence type="predicted"/>
<keyword evidence="1" id="KW-0175">Coiled coil</keyword>
<feature type="region of interest" description="Disordered" evidence="2">
    <location>
        <begin position="236"/>
        <end position="256"/>
    </location>
</feature>
<feature type="transmembrane region" description="Helical" evidence="3">
    <location>
        <begin position="12"/>
        <end position="30"/>
    </location>
</feature>
<evidence type="ECO:0000256" key="3">
    <source>
        <dbReference type="SAM" id="Phobius"/>
    </source>
</evidence>
<dbReference type="RefSeq" id="WP_165921044.1">
    <property type="nucleotide sequence ID" value="NZ_SKFG01000001.1"/>
</dbReference>
<keyword evidence="3" id="KW-1133">Transmembrane helix</keyword>
<evidence type="ECO:0000313" key="4">
    <source>
        <dbReference type="EMBL" id="TCZ81015.1"/>
    </source>
</evidence>
<reference evidence="4 5" key="1">
    <citation type="submission" date="2019-03" db="EMBL/GenBank/DDBJ databases">
        <authorList>
            <person name="Kim M.K.M."/>
        </authorList>
    </citation>
    <scope>NUCLEOTIDE SEQUENCE [LARGE SCALE GENOMIC DNA]</scope>
    <source>
        <strain evidence="4 5">18JY21-1</strain>
    </source>
</reference>
<protein>
    <submittedName>
        <fullName evidence="4">Uncharacterized protein</fullName>
    </submittedName>
</protein>
<dbReference type="EMBL" id="SKFG01000001">
    <property type="protein sequence ID" value="TCZ81015.1"/>
    <property type="molecule type" value="Genomic_DNA"/>
</dbReference>
<sequence>MRRFRSAKGAVSVYLIIIIVPIFLFTTVFIDFARVKASELETEQALRAGIRSVMSAYHPELQQWGLFGLGKDSEEAKEIFNQVLIENLKTATGTDIFNYLDTELVTDSAKLTPMYMLSNHTVFERQVLEEMKYRAPIEFALEITDKLQQPATTAIFQSGTKFSSNASSLEKLIDKREDALDDAWSRSEDFKVQIEESYNSMNEKMNHLKDLISKIGSETEASLLIQLASLQSELNSLKSGDKDESEEAQKDRKEEKARLEQEIARVKQILDWIAEYYRIVAQMKVEAEMRYRLLLSIQKDVDDYIQKAKKYNDEIVVELERLREESGSSDLPEVNDVFNHVKIRDQAYLSGFQSGLASVTSLFAGFRNQISAVEMHLNANFDPLIEANDAYLSQNQSFYSQQSVLETQRQQENDNIKGQKKERRNAIKSILAQAKKTLMSSCTVGNEEANKNVYTKLEGDGKNKQTGLYNKYLALNQIDAAGDLATSYDFDDADRSTSSAMGLLDALTDMLISARDKLYLNEYALTKYNYRTLGLEQKPNGEIKQERTLNDPSGHTLYNQEAEYLIYGFSSCEANLTSAYGEMFAIRFAIRTIEELMDPKNEMLNIGSPLLVLLVAAAEGAVKAYSDMDDLIKGKAVPISSKIKSSLLSFTYKDYLRLFLFIHSNDKKLMSRMQSLIELNTGIDLANVSTYMEGSATTSTSLWFTSGLLKILQLTGSSQCTVSGNRCEMTKSFAITY</sequence>
<feature type="coiled-coil region" evidence="1">
    <location>
        <begin position="294"/>
        <end position="325"/>
    </location>
</feature>
<evidence type="ECO:0000256" key="1">
    <source>
        <dbReference type="SAM" id="Coils"/>
    </source>
</evidence>
<dbReference type="AlphaFoldDB" id="A0A4R4ER63"/>
<gene>
    <name evidence="4" type="ORF">E0485_01665</name>
</gene>
<comment type="caution">
    <text evidence="4">The sequence shown here is derived from an EMBL/GenBank/DDBJ whole genome shotgun (WGS) entry which is preliminary data.</text>
</comment>
<accession>A0A4R4ER63</accession>
<dbReference type="Proteomes" id="UP000295418">
    <property type="component" value="Unassembled WGS sequence"/>
</dbReference>
<feature type="compositionally biased region" description="Basic and acidic residues" evidence="2">
    <location>
        <begin position="239"/>
        <end position="256"/>
    </location>
</feature>
<name>A0A4R4ER63_9BACL</name>
<keyword evidence="3" id="KW-0472">Membrane</keyword>
<evidence type="ECO:0000313" key="5">
    <source>
        <dbReference type="Proteomes" id="UP000295418"/>
    </source>
</evidence>
<keyword evidence="3" id="KW-0812">Transmembrane</keyword>
<evidence type="ECO:0000256" key="2">
    <source>
        <dbReference type="SAM" id="MobiDB-lite"/>
    </source>
</evidence>
<organism evidence="4 5">
    <name type="scientific">Paenibacillus albiflavus</name>
    <dbReference type="NCBI Taxonomy" id="2545760"/>
    <lineage>
        <taxon>Bacteria</taxon>
        <taxon>Bacillati</taxon>
        <taxon>Bacillota</taxon>
        <taxon>Bacilli</taxon>
        <taxon>Bacillales</taxon>
        <taxon>Paenibacillaceae</taxon>
        <taxon>Paenibacillus</taxon>
    </lineage>
</organism>
<keyword evidence="5" id="KW-1185">Reference proteome</keyword>